<protein>
    <recommendedName>
        <fullName evidence="2">Pyridoxamine 5'-phosphate oxidase N-terminal domain-containing protein</fullName>
    </recommendedName>
</protein>
<name>A0A839XNG1_9PSEU</name>
<keyword evidence="4" id="KW-1185">Reference proteome</keyword>
<dbReference type="InterPro" id="IPR012349">
    <property type="entry name" value="Split_barrel_FMN-bd"/>
</dbReference>
<dbReference type="GO" id="GO:0070967">
    <property type="term" value="F:coenzyme F420 binding"/>
    <property type="evidence" value="ECO:0007669"/>
    <property type="project" value="TreeGrafter"/>
</dbReference>
<evidence type="ECO:0000313" key="3">
    <source>
        <dbReference type="EMBL" id="MBB3664187.1"/>
    </source>
</evidence>
<evidence type="ECO:0000259" key="2">
    <source>
        <dbReference type="Pfam" id="PF01243"/>
    </source>
</evidence>
<dbReference type="Pfam" id="PF01243">
    <property type="entry name" value="PNPOx_N"/>
    <property type="match status" value="1"/>
</dbReference>
<dbReference type="PANTHER" id="PTHR35176">
    <property type="entry name" value="HEME OXYGENASE HI_0854-RELATED"/>
    <property type="match status" value="1"/>
</dbReference>
<dbReference type="RefSeq" id="WP_183783750.1">
    <property type="nucleotide sequence ID" value="NZ_JACIBS010000001.1"/>
</dbReference>
<gene>
    <name evidence="3" type="ORF">FB384_003091</name>
</gene>
<dbReference type="GO" id="GO:0005829">
    <property type="term" value="C:cytosol"/>
    <property type="evidence" value="ECO:0007669"/>
    <property type="project" value="TreeGrafter"/>
</dbReference>
<dbReference type="EMBL" id="JACIBS010000001">
    <property type="protein sequence ID" value="MBB3664187.1"/>
    <property type="molecule type" value="Genomic_DNA"/>
</dbReference>
<dbReference type="AlphaFoldDB" id="A0A839XNG1"/>
<keyword evidence="1" id="KW-0560">Oxidoreductase</keyword>
<dbReference type="SUPFAM" id="SSF50475">
    <property type="entry name" value="FMN-binding split barrel"/>
    <property type="match status" value="1"/>
</dbReference>
<dbReference type="PANTHER" id="PTHR35176:SF4">
    <property type="entry name" value="PYRIDOXAMINE 5'-PHOSPHATE OXIDASE-RELATED FMN-BINDING"/>
    <property type="match status" value="1"/>
</dbReference>
<dbReference type="GO" id="GO:0016627">
    <property type="term" value="F:oxidoreductase activity, acting on the CH-CH group of donors"/>
    <property type="evidence" value="ECO:0007669"/>
    <property type="project" value="TreeGrafter"/>
</dbReference>
<dbReference type="InterPro" id="IPR052019">
    <property type="entry name" value="F420H2_bilvrd_red/Heme_oxyg"/>
</dbReference>
<reference evidence="3 4" key="1">
    <citation type="submission" date="2020-08" db="EMBL/GenBank/DDBJ databases">
        <title>Sequencing the genomes of 1000 actinobacteria strains.</title>
        <authorList>
            <person name="Klenk H.-P."/>
        </authorList>
    </citation>
    <scope>NUCLEOTIDE SEQUENCE [LARGE SCALE GENOMIC DNA]</scope>
    <source>
        <strain evidence="3 4">DSM 45267</strain>
    </source>
</reference>
<comment type="caution">
    <text evidence="3">The sequence shown here is derived from an EMBL/GenBank/DDBJ whole genome shotgun (WGS) entry which is preliminary data.</text>
</comment>
<dbReference type="Proteomes" id="UP000564573">
    <property type="component" value="Unassembled WGS sequence"/>
</dbReference>
<dbReference type="InterPro" id="IPR011576">
    <property type="entry name" value="Pyridox_Oxase_N"/>
</dbReference>
<accession>A0A839XNG1</accession>
<dbReference type="Gene3D" id="2.30.110.10">
    <property type="entry name" value="Electron Transport, Fmn-binding Protein, Chain A"/>
    <property type="match status" value="1"/>
</dbReference>
<evidence type="ECO:0000256" key="1">
    <source>
        <dbReference type="ARBA" id="ARBA00023002"/>
    </source>
</evidence>
<evidence type="ECO:0000313" key="4">
    <source>
        <dbReference type="Proteomes" id="UP000564573"/>
    </source>
</evidence>
<sequence length="177" mass="19158">MQAHPVVEAIPPVGRGTALDAQAELEPLSWAEAERRLNTDASCWLATVRPDGAPHVAPLFAVWSESRVYVCSKDTTRKSRNLIADGRCVVTTDVDAAHVIVEGRGLRVSDEDTLRRTSDAFAAVYGWPTTVAGELLDAPFGAPTSGGPPYAVFEIAPETAFAFPMEGTFLPTRWRFT</sequence>
<proteinExistence type="predicted"/>
<feature type="domain" description="Pyridoxamine 5'-phosphate oxidase N-terminal" evidence="2">
    <location>
        <begin position="32"/>
        <end position="160"/>
    </location>
</feature>
<organism evidence="3 4">
    <name type="scientific">Prauserella sediminis</name>
    <dbReference type="NCBI Taxonomy" id="577680"/>
    <lineage>
        <taxon>Bacteria</taxon>
        <taxon>Bacillati</taxon>
        <taxon>Actinomycetota</taxon>
        <taxon>Actinomycetes</taxon>
        <taxon>Pseudonocardiales</taxon>
        <taxon>Pseudonocardiaceae</taxon>
        <taxon>Prauserella</taxon>
        <taxon>Prauserella salsuginis group</taxon>
    </lineage>
</organism>